<dbReference type="Gene3D" id="1.10.10.60">
    <property type="entry name" value="Homeodomain-like"/>
    <property type="match status" value="1"/>
</dbReference>
<dbReference type="Pfam" id="PF12833">
    <property type="entry name" value="HTH_18"/>
    <property type="match status" value="1"/>
</dbReference>
<dbReference type="RefSeq" id="WP_008484007.1">
    <property type="nucleotide sequence ID" value="NZ_AMRI01000009.1"/>
</dbReference>
<keyword evidence="3" id="KW-0804">Transcription</keyword>
<evidence type="ECO:0000313" key="5">
    <source>
        <dbReference type="EMBL" id="EKE75143.1"/>
    </source>
</evidence>
<proteinExistence type="predicted"/>
<dbReference type="InterPro" id="IPR046532">
    <property type="entry name" value="DUF6597"/>
</dbReference>
<dbReference type="Pfam" id="PF20240">
    <property type="entry name" value="DUF6597"/>
    <property type="match status" value="1"/>
</dbReference>
<accession>K2JIT4</accession>
<feature type="domain" description="HTH araC/xylS-type" evidence="4">
    <location>
        <begin position="165"/>
        <end position="263"/>
    </location>
</feature>
<keyword evidence="1" id="KW-0805">Transcription regulation</keyword>
<dbReference type="PROSITE" id="PS00041">
    <property type="entry name" value="HTH_ARAC_FAMILY_1"/>
    <property type="match status" value="1"/>
</dbReference>
<dbReference type="eggNOG" id="COG2207">
    <property type="taxonomic scope" value="Bacteria"/>
</dbReference>
<dbReference type="InterPro" id="IPR050204">
    <property type="entry name" value="AraC_XylS_family_regulators"/>
</dbReference>
<dbReference type="Proteomes" id="UP000006755">
    <property type="component" value="Unassembled WGS sequence"/>
</dbReference>
<dbReference type="GO" id="GO:0043565">
    <property type="term" value="F:sequence-specific DNA binding"/>
    <property type="evidence" value="ECO:0007669"/>
    <property type="project" value="InterPro"/>
</dbReference>
<protein>
    <submittedName>
        <fullName evidence="5">AraC family transcriptional regulator</fullName>
    </submittedName>
</protein>
<gene>
    <name evidence="5" type="ORF">B3C1_07701</name>
</gene>
<evidence type="ECO:0000256" key="1">
    <source>
        <dbReference type="ARBA" id="ARBA00023015"/>
    </source>
</evidence>
<name>K2JIT4_9GAMM</name>
<dbReference type="GO" id="GO:0003700">
    <property type="term" value="F:DNA-binding transcription factor activity"/>
    <property type="evidence" value="ECO:0007669"/>
    <property type="project" value="InterPro"/>
</dbReference>
<dbReference type="InterPro" id="IPR018060">
    <property type="entry name" value="HTH_AraC"/>
</dbReference>
<dbReference type="PROSITE" id="PS01124">
    <property type="entry name" value="HTH_ARAC_FAMILY_2"/>
    <property type="match status" value="1"/>
</dbReference>
<keyword evidence="2" id="KW-0238">DNA-binding</keyword>
<reference evidence="5 6" key="1">
    <citation type="journal article" date="2012" name="J. Bacteriol.">
        <title>Genome Sequence of Gallaecimonas xiamenensis Type Strain 3-C-1.</title>
        <authorList>
            <person name="Lai Q."/>
            <person name="Wang L."/>
            <person name="Wang W."/>
            <person name="Shao Z."/>
        </authorList>
    </citation>
    <scope>NUCLEOTIDE SEQUENCE [LARGE SCALE GENOMIC DNA]</scope>
    <source>
        <strain evidence="5 6">3-C-1</strain>
    </source>
</reference>
<dbReference type="PANTHER" id="PTHR46796">
    <property type="entry name" value="HTH-TYPE TRANSCRIPTIONAL ACTIVATOR RHAS-RELATED"/>
    <property type="match status" value="1"/>
</dbReference>
<dbReference type="PANTHER" id="PTHR46796:SF13">
    <property type="entry name" value="HTH-TYPE TRANSCRIPTIONAL ACTIVATOR RHAS"/>
    <property type="match status" value="1"/>
</dbReference>
<keyword evidence="6" id="KW-1185">Reference proteome</keyword>
<dbReference type="AlphaFoldDB" id="K2JIT4"/>
<dbReference type="SMART" id="SM00342">
    <property type="entry name" value="HTH_ARAC"/>
    <property type="match status" value="1"/>
</dbReference>
<dbReference type="STRING" id="745411.B3C1_07701"/>
<evidence type="ECO:0000256" key="3">
    <source>
        <dbReference type="ARBA" id="ARBA00023163"/>
    </source>
</evidence>
<evidence type="ECO:0000256" key="2">
    <source>
        <dbReference type="ARBA" id="ARBA00023125"/>
    </source>
</evidence>
<organism evidence="5 6">
    <name type="scientific">Gallaecimonas xiamenensis 3-C-1</name>
    <dbReference type="NCBI Taxonomy" id="745411"/>
    <lineage>
        <taxon>Bacteria</taxon>
        <taxon>Pseudomonadati</taxon>
        <taxon>Pseudomonadota</taxon>
        <taxon>Gammaproteobacteria</taxon>
        <taxon>Enterobacterales</taxon>
        <taxon>Gallaecimonadaceae</taxon>
        <taxon>Gallaecimonas</taxon>
    </lineage>
</organism>
<dbReference type="EMBL" id="AMRI01000009">
    <property type="protein sequence ID" value="EKE75143.1"/>
    <property type="molecule type" value="Genomic_DNA"/>
</dbReference>
<sequence>MPSTLNTAPALAGYQQQAPSPVLAPFVQCYWWLALNGPAPDLQFLHPDGGSGLIFHFAGALALAGQERGQGAIVSGPTLTSTAMAMGTQSRLMGVRFHPGMGYPFLRLPLAELAGTWGQELPQLALAELAERLAQAPSQAAQKALVEEVLLGCLAKADWTPGPAHQVLGAITKEKGRGPLAPLLAQANLSQRQLERQFKSWVGLSPKQFSRIQRVALARHRLKAGGDGVILDTAFEAGYFDQAHFTHDFKAVLGITPGQYLKKHQGGKG</sequence>
<dbReference type="PATRIC" id="fig|745411.4.peg.1515"/>
<evidence type="ECO:0000259" key="4">
    <source>
        <dbReference type="PROSITE" id="PS01124"/>
    </source>
</evidence>
<evidence type="ECO:0000313" key="6">
    <source>
        <dbReference type="Proteomes" id="UP000006755"/>
    </source>
</evidence>
<dbReference type="SUPFAM" id="SSF46689">
    <property type="entry name" value="Homeodomain-like"/>
    <property type="match status" value="1"/>
</dbReference>
<dbReference type="InterPro" id="IPR018062">
    <property type="entry name" value="HTH_AraC-typ_CS"/>
</dbReference>
<comment type="caution">
    <text evidence="5">The sequence shown here is derived from an EMBL/GenBank/DDBJ whole genome shotgun (WGS) entry which is preliminary data.</text>
</comment>
<dbReference type="InterPro" id="IPR009057">
    <property type="entry name" value="Homeodomain-like_sf"/>
</dbReference>